<evidence type="ECO:0000313" key="1">
    <source>
        <dbReference type="EMBL" id="PTE18262.1"/>
    </source>
</evidence>
<feature type="non-terminal residue" evidence="1">
    <location>
        <position position="1"/>
    </location>
</feature>
<gene>
    <name evidence="1" type="ORF">C5F46_04770</name>
</gene>
<accession>A0A2T4JK50</accession>
<protein>
    <submittedName>
        <fullName evidence="1">Uncharacterized protein</fullName>
    </submittedName>
</protein>
<dbReference type="AlphaFoldDB" id="A0A2T4JK50"/>
<proteinExistence type="predicted"/>
<name>A0A2T4JK50_9RHOB</name>
<reference evidence="1 2" key="1">
    <citation type="submission" date="2018-03" db="EMBL/GenBank/DDBJ databases">
        <title>Rhodobacter veldkampii.</title>
        <authorList>
            <person name="Meyer T.E."/>
            <person name="Miller S."/>
            <person name="Lodha T."/>
            <person name="Gandham S."/>
            <person name="Chintalapati S."/>
            <person name="Chintalapati V.R."/>
        </authorList>
    </citation>
    <scope>NUCLEOTIDE SEQUENCE [LARGE SCALE GENOMIC DNA]</scope>
    <source>
        <strain evidence="1 2">DSM 11550</strain>
    </source>
</reference>
<dbReference type="OrthoDB" id="7348910at2"/>
<evidence type="ECO:0000313" key="2">
    <source>
        <dbReference type="Proteomes" id="UP000241899"/>
    </source>
</evidence>
<dbReference type="Proteomes" id="UP000241899">
    <property type="component" value="Unassembled WGS sequence"/>
</dbReference>
<comment type="caution">
    <text evidence="1">The sequence shown here is derived from an EMBL/GenBank/DDBJ whole genome shotgun (WGS) entry which is preliminary data.</text>
</comment>
<sequence length="114" mass="12641">LTLIAGIDEQQRVLEAALRGETYTVRVTRKVTNAEGERVEQAAEKRARAWYFEQDNGWYVQCRYGARVLHLNGKSNAVWVATLQEVADVLAAFKAAAESGELDKAVAMAMARAK</sequence>
<dbReference type="RefSeq" id="WP_107324224.1">
    <property type="nucleotide sequence ID" value="NZ_PZKF01000008.1"/>
</dbReference>
<dbReference type="EMBL" id="PZKF01000008">
    <property type="protein sequence ID" value="PTE18262.1"/>
    <property type="molecule type" value="Genomic_DNA"/>
</dbReference>
<keyword evidence="2" id="KW-1185">Reference proteome</keyword>
<organism evidence="1 2">
    <name type="scientific">Phaeovulum veldkampii DSM 11550</name>
    <dbReference type="NCBI Taxonomy" id="1185920"/>
    <lineage>
        <taxon>Bacteria</taxon>
        <taxon>Pseudomonadati</taxon>
        <taxon>Pseudomonadota</taxon>
        <taxon>Alphaproteobacteria</taxon>
        <taxon>Rhodobacterales</taxon>
        <taxon>Paracoccaceae</taxon>
        <taxon>Phaeovulum</taxon>
    </lineage>
</organism>